<dbReference type="EMBL" id="BART01008833">
    <property type="protein sequence ID" value="GAG58753.1"/>
    <property type="molecule type" value="Genomic_DNA"/>
</dbReference>
<evidence type="ECO:0000313" key="1">
    <source>
        <dbReference type="EMBL" id="GAG58753.1"/>
    </source>
</evidence>
<sequence>MKEIPMASVDLIAQLDKDEPSLRVKPGVDRDTIMYQAGRLCFTHKVNFRYALFPEYKANRVDKAPPELLPLLRKHMWDNHPCID</sequence>
<organism evidence="1">
    <name type="scientific">marine sediment metagenome</name>
    <dbReference type="NCBI Taxonomy" id="412755"/>
    <lineage>
        <taxon>unclassified sequences</taxon>
        <taxon>metagenomes</taxon>
        <taxon>ecological metagenomes</taxon>
    </lineage>
</organism>
<feature type="non-terminal residue" evidence="1">
    <location>
        <position position="84"/>
    </location>
</feature>
<protein>
    <submittedName>
        <fullName evidence="1">Uncharacterized protein</fullName>
    </submittedName>
</protein>
<accession>X0ZEJ6</accession>
<gene>
    <name evidence="1" type="ORF">S01H4_19759</name>
</gene>
<comment type="caution">
    <text evidence="1">The sequence shown here is derived from an EMBL/GenBank/DDBJ whole genome shotgun (WGS) entry which is preliminary data.</text>
</comment>
<name>X0ZEJ6_9ZZZZ</name>
<dbReference type="AlphaFoldDB" id="X0ZEJ6"/>
<reference evidence="1" key="1">
    <citation type="journal article" date="2014" name="Front. Microbiol.">
        <title>High frequency of phylogenetically diverse reductive dehalogenase-homologous genes in deep subseafloor sedimentary metagenomes.</title>
        <authorList>
            <person name="Kawai M."/>
            <person name="Futagami T."/>
            <person name="Toyoda A."/>
            <person name="Takaki Y."/>
            <person name="Nishi S."/>
            <person name="Hori S."/>
            <person name="Arai W."/>
            <person name="Tsubouchi T."/>
            <person name="Morono Y."/>
            <person name="Uchiyama I."/>
            <person name="Ito T."/>
            <person name="Fujiyama A."/>
            <person name="Inagaki F."/>
            <person name="Takami H."/>
        </authorList>
    </citation>
    <scope>NUCLEOTIDE SEQUENCE</scope>
    <source>
        <strain evidence="1">Expedition CK06-06</strain>
    </source>
</reference>
<proteinExistence type="predicted"/>